<dbReference type="Proteomes" id="UP001498398">
    <property type="component" value="Unassembled WGS sequence"/>
</dbReference>
<comment type="caution">
    <text evidence="2">The sequence shown here is derived from an EMBL/GenBank/DDBJ whole genome shotgun (WGS) entry which is preliminary data.</text>
</comment>
<proteinExistence type="predicted"/>
<feature type="compositionally biased region" description="Low complexity" evidence="1">
    <location>
        <begin position="1"/>
        <end position="20"/>
    </location>
</feature>
<dbReference type="EMBL" id="JBANRG010000017">
    <property type="protein sequence ID" value="KAK7458895.1"/>
    <property type="molecule type" value="Genomic_DNA"/>
</dbReference>
<protein>
    <submittedName>
        <fullName evidence="2">Uncharacterized protein</fullName>
    </submittedName>
</protein>
<gene>
    <name evidence="2" type="ORF">VKT23_009906</name>
</gene>
<feature type="region of interest" description="Disordered" evidence="1">
    <location>
        <begin position="1"/>
        <end position="71"/>
    </location>
</feature>
<sequence length="122" mass="13157">MSSYVTSVYASSSNPGSSPKPNKDNAKTNGKPSEMQTPPRRRATVSTRSPEPLVGPEVIVSSAEDATPSKCSRSHADLLQLRVLLMSPLLDPATRHKPTPSPRLSALVDRVVCRSSKGQQQY</sequence>
<accession>A0ABR1JIX7</accession>
<reference evidence="2 3" key="1">
    <citation type="submission" date="2024-01" db="EMBL/GenBank/DDBJ databases">
        <title>A draft genome for the cacao thread blight pathogen Marasmiellus scandens.</title>
        <authorList>
            <person name="Baruah I.K."/>
            <person name="Leung J."/>
            <person name="Bukari Y."/>
            <person name="Amoako-Attah I."/>
            <person name="Meinhardt L.W."/>
            <person name="Bailey B.A."/>
            <person name="Cohen S.P."/>
        </authorList>
    </citation>
    <scope>NUCLEOTIDE SEQUENCE [LARGE SCALE GENOMIC DNA]</scope>
    <source>
        <strain evidence="2 3">GH-19</strain>
    </source>
</reference>
<name>A0ABR1JIX7_9AGAR</name>
<evidence type="ECO:0000313" key="2">
    <source>
        <dbReference type="EMBL" id="KAK7458895.1"/>
    </source>
</evidence>
<evidence type="ECO:0000256" key="1">
    <source>
        <dbReference type="SAM" id="MobiDB-lite"/>
    </source>
</evidence>
<feature type="compositionally biased region" description="Polar residues" evidence="1">
    <location>
        <begin position="27"/>
        <end position="36"/>
    </location>
</feature>
<evidence type="ECO:0000313" key="3">
    <source>
        <dbReference type="Proteomes" id="UP001498398"/>
    </source>
</evidence>
<keyword evidence="3" id="KW-1185">Reference proteome</keyword>
<organism evidence="2 3">
    <name type="scientific">Marasmiellus scandens</name>
    <dbReference type="NCBI Taxonomy" id="2682957"/>
    <lineage>
        <taxon>Eukaryota</taxon>
        <taxon>Fungi</taxon>
        <taxon>Dikarya</taxon>
        <taxon>Basidiomycota</taxon>
        <taxon>Agaricomycotina</taxon>
        <taxon>Agaricomycetes</taxon>
        <taxon>Agaricomycetidae</taxon>
        <taxon>Agaricales</taxon>
        <taxon>Marasmiineae</taxon>
        <taxon>Omphalotaceae</taxon>
        <taxon>Marasmiellus</taxon>
    </lineage>
</organism>